<name>A0ABS7FLA4_9NEIS</name>
<feature type="transmembrane region" description="Helical" evidence="2">
    <location>
        <begin position="103"/>
        <end position="121"/>
    </location>
</feature>
<evidence type="ECO:0000256" key="1">
    <source>
        <dbReference type="SAM" id="MobiDB-lite"/>
    </source>
</evidence>
<evidence type="ECO:0000256" key="2">
    <source>
        <dbReference type="SAM" id="Phobius"/>
    </source>
</evidence>
<organism evidence="3 4">
    <name type="scientific">Chromobacterium subtsugae</name>
    <dbReference type="NCBI Taxonomy" id="251747"/>
    <lineage>
        <taxon>Bacteria</taxon>
        <taxon>Pseudomonadati</taxon>
        <taxon>Pseudomonadota</taxon>
        <taxon>Betaproteobacteria</taxon>
        <taxon>Neisseriales</taxon>
        <taxon>Chromobacteriaceae</taxon>
        <taxon>Chromobacterium</taxon>
    </lineage>
</organism>
<gene>
    <name evidence="3" type="ORF">KIF53_20870</name>
</gene>
<accession>A0ABS7FLA4</accession>
<dbReference type="EMBL" id="JAHDTB010000032">
    <property type="protein sequence ID" value="MBW8290098.1"/>
    <property type="molecule type" value="Genomic_DNA"/>
</dbReference>
<proteinExistence type="predicted"/>
<evidence type="ECO:0008006" key="5">
    <source>
        <dbReference type="Google" id="ProtNLM"/>
    </source>
</evidence>
<evidence type="ECO:0000313" key="4">
    <source>
        <dbReference type="Proteomes" id="UP000711178"/>
    </source>
</evidence>
<feature type="compositionally biased region" description="Basic and acidic residues" evidence="1">
    <location>
        <begin position="1"/>
        <end position="10"/>
    </location>
</feature>
<keyword evidence="2" id="KW-1133">Transmembrane helix</keyword>
<feature type="region of interest" description="Disordered" evidence="1">
    <location>
        <begin position="1"/>
        <end position="22"/>
    </location>
</feature>
<dbReference type="Proteomes" id="UP000711178">
    <property type="component" value="Unassembled WGS sequence"/>
</dbReference>
<protein>
    <recommendedName>
        <fullName evidence="5">Lipoprotein</fullName>
    </recommendedName>
</protein>
<keyword evidence="2" id="KW-0812">Transmembrane</keyword>
<reference evidence="3 4" key="1">
    <citation type="submission" date="2021-05" db="EMBL/GenBank/DDBJ databases">
        <title>Draft Whole Genome Sequencing Of Biosensor Chromobacterium violaceum Strain CV026 Reveals A Regulatory RNA In Chromobacterium violaceum Phenotype Regulatory Network.</title>
        <authorList>
            <person name="Hong K.W."/>
            <person name="Chan K.G."/>
            <person name="Chang C.-Y."/>
        </authorList>
    </citation>
    <scope>NUCLEOTIDE SEQUENCE [LARGE SCALE GENOMIC DNA]</scope>
    <source>
        <strain evidence="3 4">ATCC 31532</strain>
    </source>
</reference>
<evidence type="ECO:0000313" key="3">
    <source>
        <dbReference type="EMBL" id="MBW8290098.1"/>
    </source>
</evidence>
<dbReference type="RefSeq" id="WP_202052929.1">
    <property type="nucleotide sequence ID" value="NZ_JAHDTB010000032.1"/>
</dbReference>
<keyword evidence="4" id="KW-1185">Reference proteome</keyword>
<comment type="caution">
    <text evidence="3">The sequence shown here is derived from an EMBL/GenBank/DDBJ whole genome shotgun (WGS) entry which is preliminary data.</text>
</comment>
<sequence length="217" mass="23978">MPPLRNARDGQDEEAYSENAAAERDSGFRADYLLQAAAVRRVTIRRVRHPAGATHQIGQQLTTGKPFMACFFYCYLNVAKCGGLDFSLFLFGVMQQISYQRRLSMKFVAVVLISIILAGCADTGPLKIAKDTYSISVRVPFSGPSGAKGDALNKANRFCTSQDKQLLLQSENSYECALHGGCGEAEITFLCVDEKDSRYSTPQQMRKDNGIITIQNR</sequence>
<keyword evidence="2" id="KW-0472">Membrane</keyword>
<feature type="transmembrane region" description="Helical" evidence="2">
    <location>
        <begin position="70"/>
        <end position="91"/>
    </location>
</feature>